<feature type="region of interest" description="Disordered" evidence="2">
    <location>
        <begin position="78"/>
        <end position="103"/>
    </location>
</feature>
<dbReference type="Pfam" id="PF09783">
    <property type="entry name" value="Vac_ImportDeg"/>
    <property type="match status" value="1"/>
</dbReference>
<dbReference type="PANTHER" id="PTHR14534:SF3">
    <property type="entry name" value="GID COMPLEX SUBUNIT 4 HOMOLOG"/>
    <property type="match status" value="1"/>
</dbReference>
<feature type="region of interest" description="Disordered" evidence="2">
    <location>
        <begin position="122"/>
        <end position="151"/>
    </location>
</feature>
<feature type="compositionally biased region" description="Polar residues" evidence="2">
    <location>
        <begin position="123"/>
        <end position="136"/>
    </location>
</feature>
<feature type="region of interest" description="Disordered" evidence="2">
    <location>
        <begin position="171"/>
        <end position="206"/>
    </location>
</feature>
<evidence type="ECO:0000256" key="2">
    <source>
        <dbReference type="SAM" id="MobiDB-lite"/>
    </source>
</evidence>
<dbReference type="Proteomes" id="UP000266188">
    <property type="component" value="Unassembled WGS sequence"/>
</dbReference>
<sequence length="584" mass="67136">MPPANSPSETRPLSPETIPPPPNAAAFSPESRSVGRPPISHQDSYYRGIASNIFPEGNDAHDDNVSFLRNRLSPAYYSRRDRRRQQQPSAGNGIDSMDIDDTEDFESNRRMRIVRRRWDEPTSIPNYERNSNTQSLYGWAPNSDNDDTDGNRASDALTAWYRRLGSRSIVSRTETPRDEAESRSPPHLADETVNNEDGSDPNRPFSATEALFQSMRRQPRFTRARALQNYLLERDPSRHGRDSSPPSRTYRLLPNRTDQPESHRNFRGDRDREQPESHMCVNGHRRSHVPGRDGPSVKDAIRYLHQLRHAHSYQEAIRTAIAYGFVSRDYPSFHDNDLVLDTTSITLPTECSWLRPGIVFSGSQIAAYNSGAGVGRISRGPNEPLFTYYPDNSRDVIGPLPRNVYSCSMDENWPVKVTFHDINYEDLTLSGTMEAYNIPDKTSPNQDAHIVTFLEGEIIDFNRHTLKTKNFEANADVDSTYWRKLYPFNDLPEDSALAKSLVSKKFITEKLAEQWVFMRWKERCFITPTDSRQGLTISGFYYITLRRDTGRIEGLYYDPGSSPYQRLVLKPERYKMVRPAYKFR</sequence>
<feature type="compositionally biased region" description="Basic and acidic residues" evidence="2">
    <location>
        <begin position="258"/>
        <end position="276"/>
    </location>
</feature>
<organism evidence="3 4">
    <name type="scientific">Aspergillus sclerotialis</name>
    <dbReference type="NCBI Taxonomy" id="2070753"/>
    <lineage>
        <taxon>Eukaryota</taxon>
        <taxon>Fungi</taxon>
        <taxon>Dikarya</taxon>
        <taxon>Ascomycota</taxon>
        <taxon>Pezizomycotina</taxon>
        <taxon>Eurotiomycetes</taxon>
        <taxon>Eurotiomycetidae</taxon>
        <taxon>Eurotiales</taxon>
        <taxon>Aspergillaceae</taxon>
        <taxon>Aspergillus</taxon>
        <taxon>Aspergillus subgen. Polypaecilum</taxon>
    </lineage>
</organism>
<comment type="similarity">
    <text evidence="1">Belongs to the GID4/VID24 family.</text>
</comment>
<dbReference type="GO" id="GO:0043161">
    <property type="term" value="P:proteasome-mediated ubiquitin-dependent protein catabolic process"/>
    <property type="evidence" value="ECO:0007669"/>
    <property type="project" value="TreeGrafter"/>
</dbReference>
<dbReference type="OrthoDB" id="62at2759"/>
<evidence type="ECO:0008006" key="5">
    <source>
        <dbReference type="Google" id="ProtNLM"/>
    </source>
</evidence>
<proteinExistence type="inferred from homology"/>
<feature type="compositionally biased region" description="Basic and acidic residues" evidence="2">
    <location>
        <begin position="174"/>
        <end position="190"/>
    </location>
</feature>
<dbReference type="GO" id="GO:0034657">
    <property type="term" value="C:GID complex"/>
    <property type="evidence" value="ECO:0007669"/>
    <property type="project" value="TreeGrafter"/>
</dbReference>
<feature type="compositionally biased region" description="Basic and acidic residues" evidence="2">
    <location>
        <begin position="232"/>
        <end position="242"/>
    </location>
</feature>
<dbReference type="EMBL" id="MVGC01000469">
    <property type="protein sequence ID" value="RJE18955.1"/>
    <property type="molecule type" value="Genomic_DNA"/>
</dbReference>
<feature type="region of interest" description="Disordered" evidence="2">
    <location>
        <begin position="230"/>
        <end position="295"/>
    </location>
</feature>
<comment type="caution">
    <text evidence="3">The sequence shown here is derived from an EMBL/GenBank/DDBJ whole genome shotgun (WGS) entry which is preliminary data.</text>
</comment>
<dbReference type="GO" id="GO:0005773">
    <property type="term" value="C:vacuole"/>
    <property type="evidence" value="ECO:0007669"/>
    <property type="project" value="GOC"/>
</dbReference>
<reference evidence="4" key="1">
    <citation type="submission" date="2017-02" db="EMBL/GenBank/DDBJ databases">
        <authorList>
            <person name="Tafer H."/>
            <person name="Lopandic K."/>
        </authorList>
    </citation>
    <scope>NUCLEOTIDE SEQUENCE [LARGE SCALE GENOMIC DNA]</scope>
    <source>
        <strain evidence="4">CBS 366.77</strain>
    </source>
</reference>
<dbReference type="GO" id="GO:0007039">
    <property type="term" value="P:protein catabolic process in the vacuole"/>
    <property type="evidence" value="ECO:0007669"/>
    <property type="project" value="TreeGrafter"/>
</dbReference>
<keyword evidence="4" id="KW-1185">Reference proteome</keyword>
<name>A0A3A2ZM60_9EURO</name>
<protein>
    <recommendedName>
        <fullName evidence="5">Vacuolar import and degradation protein</fullName>
    </recommendedName>
</protein>
<evidence type="ECO:0000313" key="3">
    <source>
        <dbReference type="EMBL" id="RJE18955.1"/>
    </source>
</evidence>
<dbReference type="GO" id="GO:0045721">
    <property type="term" value="P:negative regulation of gluconeogenesis"/>
    <property type="evidence" value="ECO:0007669"/>
    <property type="project" value="TreeGrafter"/>
</dbReference>
<feature type="region of interest" description="Disordered" evidence="2">
    <location>
        <begin position="1"/>
        <end position="43"/>
    </location>
</feature>
<dbReference type="GO" id="GO:0006623">
    <property type="term" value="P:protein targeting to vacuole"/>
    <property type="evidence" value="ECO:0007669"/>
    <property type="project" value="TreeGrafter"/>
</dbReference>
<evidence type="ECO:0000313" key="4">
    <source>
        <dbReference type="Proteomes" id="UP000266188"/>
    </source>
</evidence>
<dbReference type="InterPro" id="IPR018618">
    <property type="entry name" value="GID4/10-like"/>
</dbReference>
<dbReference type="AlphaFoldDB" id="A0A3A2ZM60"/>
<dbReference type="STRING" id="2070753.A0A3A2ZM60"/>
<accession>A0A3A2ZM60</accession>
<dbReference type="PANTHER" id="PTHR14534">
    <property type="entry name" value="VACUOLAR IMPORT AND DEGRADATION PROTEIN 24"/>
    <property type="match status" value="1"/>
</dbReference>
<evidence type="ECO:0000256" key="1">
    <source>
        <dbReference type="ARBA" id="ARBA00061469"/>
    </source>
</evidence>
<feature type="compositionally biased region" description="Polar residues" evidence="2">
    <location>
        <begin position="1"/>
        <end position="11"/>
    </location>
</feature>
<gene>
    <name evidence="3" type="ORF">PHISCL_08705</name>
</gene>